<name>A0A1I7RS66_BURXY</name>
<evidence type="ECO:0000313" key="2">
    <source>
        <dbReference type="WBParaSite" id="BXY_0357000.1"/>
    </source>
</evidence>
<evidence type="ECO:0000313" key="1">
    <source>
        <dbReference type="Proteomes" id="UP000095284"/>
    </source>
</evidence>
<protein>
    <submittedName>
        <fullName evidence="2">Uncharacterized protein</fullName>
    </submittedName>
</protein>
<proteinExistence type="predicted"/>
<sequence length="69" mass="7922">MSGGCGPPSIHFRLRFRAEAAHLKPLHPQAMCQKQMRTAPDEIDMFALRFHDYNFQLSLFVCEHSTESS</sequence>
<organism evidence="1 2">
    <name type="scientific">Bursaphelenchus xylophilus</name>
    <name type="common">Pinewood nematode worm</name>
    <name type="synonym">Aphelenchoides xylophilus</name>
    <dbReference type="NCBI Taxonomy" id="6326"/>
    <lineage>
        <taxon>Eukaryota</taxon>
        <taxon>Metazoa</taxon>
        <taxon>Ecdysozoa</taxon>
        <taxon>Nematoda</taxon>
        <taxon>Chromadorea</taxon>
        <taxon>Rhabditida</taxon>
        <taxon>Tylenchina</taxon>
        <taxon>Tylenchomorpha</taxon>
        <taxon>Aphelenchoidea</taxon>
        <taxon>Aphelenchoididae</taxon>
        <taxon>Bursaphelenchus</taxon>
    </lineage>
</organism>
<accession>A0A1I7RS66</accession>
<dbReference type="Proteomes" id="UP000095284">
    <property type="component" value="Unplaced"/>
</dbReference>
<reference evidence="2" key="1">
    <citation type="submission" date="2016-11" db="UniProtKB">
        <authorList>
            <consortium name="WormBaseParasite"/>
        </authorList>
    </citation>
    <scope>IDENTIFICATION</scope>
</reference>
<dbReference type="AlphaFoldDB" id="A0A1I7RS66"/>
<dbReference type="WBParaSite" id="BXY_0357000.1">
    <property type="protein sequence ID" value="BXY_0357000.1"/>
    <property type="gene ID" value="BXY_0357000"/>
</dbReference>